<proteinExistence type="inferred from homology"/>
<organism evidence="7 8">
    <name type="scientific">Kluyveromyces marxianus</name>
    <name type="common">Yeast</name>
    <name type="synonym">Candida kefyr</name>
    <dbReference type="NCBI Taxonomy" id="4911"/>
    <lineage>
        <taxon>Eukaryota</taxon>
        <taxon>Fungi</taxon>
        <taxon>Dikarya</taxon>
        <taxon>Ascomycota</taxon>
        <taxon>Saccharomycotina</taxon>
        <taxon>Saccharomycetes</taxon>
        <taxon>Saccharomycetales</taxon>
        <taxon>Saccharomycetaceae</taxon>
        <taxon>Kluyveromyces</taxon>
    </lineage>
</organism>
<dbReference type="InterPro" id="IPR004183">
    <property type="entry name" value="Xdiol_dOase_suB"/>
</dbReference>
<dbReference type="Proteomes" id="UP000422736">
    <property type="component" value="Chromosome 3"/>
</dbReference>
<reference evidence="7 8" key="2">
    <citation type="submission" date="2019-11" db="EMBL/GenBank/DDBJ databases">
        <authorList>
            <person name="Lu H."/>
        </authorList>
    </citation>
    <scope>NUCLEOTIDE SEQUENCE [LARGE SCALE GENOMIC DNA]</scope>
    <source>
        <strain evidence="7 8">FIM1</strain>
    </source>
</reference>
<keyword evidence="4" id="KW-0862">Zinc</keyword>
<protein>
    <submittedName>
        <fullName evidence="7">4-5-DOPA dioxygenase extradiol-like protein</fullName>
    </submittedName>
</protein>
<gene>
    <name evidence="7" type="ORF">FIM1_2230</name>
</gene>
<accession>A0ABX6EXD3</accession>
<dbReference type="EMBL" id="CP015056">
    <property type="protein sequence ID" value="QGN15539.1"/>
    <property type="molecule type" value="Genomic_DNA"/>
</dbReference>
<dbReference type="PIRSF" id="PIRSF006157">
    <property type="entry name" value="Doxgns_DODA"/>
    <property type="match status" value="1"/>
</dbReference>
<evidence type="ECO:0000256" key="1">
    <source>
        <dbReference type="ARBA" id="ARBA00001947"/>
    </source>
</evidence>
<keyword evidence="8" id="KW-1185">Reference proteome</keyword>
<evidence type="ECO:0000256" key="3">
    <source>
        <dbReference type="ARBA" id="ARBA00022723"/>
    </source>
</evidence>
<dbReference type="Gene3D" id="3.40.830.10">
    <property type="entry name" value="LigB-like"/>
    <property type="match status" value="1"/>
</dbReference>
<dbReference type="PANTHER" id="PTHR30096">
    <property type="entry name" value="4,5-DOPA DIOXYGENASE EXTRADIOL-LIKE PROTEIN"/>
    <property type="match status" value="1"/>
</dbReference>
<comment type="similarity">
    <text evidence="2">Belongs to the DODA-type extradiol aromatic ring-opening dioxygenase family.</text>
</comment>
<evidence type="ECO:0000313" key="8">
    <source>
        <dbReference type="Proteomes" id="UP000422736"/>
    </source>
</evidence>
<dbReference type="PANTHER" id="PTHR30096:SF0">
    <property type="entry name" value="4,5-DOPA DIOXYGENASE EXTRADIOL-LIKE PROTEIN"/>
    <property type="match status" value="1"/>
</dbReference>
<evidence type="ECO:0000256" key="2">
    <source>
        <dbReference type="ARBA" id="ARBA00007581"/>
    </source>
</evidence>
<comment type="cofactor">
    <cofactor evidence="1">
        <name>Zn(2+)</name>
        <dbReference type="ChEBI" id="CHEBI:29105"/>
    </cofactor>
</comment>
<dbReference type="CDD" id="cd07363">
    <property type="entry name" value="45_DOPA_Dioxygenase"/>
    <property type="match status" value="1"/>
</dbReference>
<evidence type="ECO:0000256" key="5">
    <source>
        <dbReference type="ARBA" id="ARBA00023002"/>
    </source>
</evidence>
<keyword evidence="5" id="KW-0560">Oxidoreductase</keyword>
<evidence type="ECO:0000313" key="7">
    <source>
        <dbReference type="EMBL" id="QGN15539.1"/>
    </source>
</evidence>
<name>A0ABX6EXD3_KLUMA</name>
<feature type="domain" description="Extradiol ring-cleavage dioxygenase class III enzyme subunit B" evidence="6">
    <location>
        <begin position="32"/>
        <end position="307"/>
    </location>
</feature>
<evidence type="ECO:0000256" key="4">
    <source>
        <dbReference type="ARBA" id="ARBA00022833"/>
    </source>
</evidence>
<dbReference type="Pfam" id="PF02900">
    <property type="entry name" value="LigB"/>
    <property type="match status" value="1"/>
</dbReference>
<keyword evidence="3" id="KW-0479">Metal-binding</keyword>
<evidence type="ECO:0000259" key="6">
    <source>
        <dbReference type="Pfam" id="PF02900"/>
    </source>
</evidence>
<dbReference type="InterPro" id="IPR014436">
    <property type="entry name" value="Extradiol_dOase_DODA"/>
</dbReference>
<sequence>MSWFSKLFTNTAKPASAAMTLSPSTVGAATPVFFVSHGGPTFMYSDKEGGIMGGDYGAFKTVRKIGQTILQDIKPKFIVYVSAHWQSKADNLIEVSVPKSFGKSGLENPLIYDFYGFPQYMYQEQFHSECDISVANDIVNTINHSNTGLKAKLSERGIDHGVWVPLKIAFPNDDLVKNQIPLIQVSLTRNDYDFDSNFKLGELLAEYRSKGGVIIASGMTVHNLGDMRNPGPKPYNEEFTKLLNDILLTKQQNKLGKFKAILQDAKQKELLLKAHPSLEHFLPIIVALGAAEQNGDDVEKIKQLYNNSVESLGWGIYQFGDLL</sequence>
<reference evidence="7 8" key="1">
    <citation type="submission" date="2016-03" db="EMBL/GenBank/DDBJ databases">
        <title>How can Kluyveromyces marxianus grow so fast - potential evolutionary course in Saccharomyces Complex revealed by comparative genomics.</title>
        <authorList>
            <person name="Mo W."/>
            <person name="Lu W."/>
            <person name="Yang X."/>
            <person name="Qi J."/>
            <person name="Lv H."/>
        </authorList>
    </citation>
    <scope>NUCLEOTIDE SEQUENCE [LARGE SCALE GENOMIC DNA]</scope>
    <source>
        <strain evidence="7 8">FIM1</strain>
    </source>
</reference>
<dbReference type="SUPFAM" id="SSF53213">
    <property type="entry name" value="LigB-like"/>
    <property type="match status" value="1"/>
</dbReference>